<evidence type="ECO:0000313" key="2">
    <source>
        <dbReference type="Proteomes" id="UP001484097"/>
    </source>
</evidence>
<dbReference type="Proteomes" id="UP001484097">
    <property type="component" value="Unassembled WGS sequence"/>
</dbReference>
<dbReference type="EMBL" id="JBDXMX010000009">
    <property type="protein sequence ID" value="MEO9249132.1"/>
    <property type="molecule type" value="Genomic_DNA"/>
</dbReference>
<name>A0ABV0INL9_9MICC</name>
<comment type="caution">
    <text evidence="1">The sequence shown here is derived from an EMBL/GenBank/DDBJ whole genome shotgun (WGS) entry which is preliminary data.</text>
</comment>
<reference evidence="1 2" key="1">
    <citation type="submission" date="2024-05" db="EMBL/GenBank/DDBJ databases">
        <authorList>
            <person name="Yi C."/>
        </authorList>
    </citation>
    <scope>NUCLEOTIDE SEQUENCE [LARGE SCALE GENOMIC DNA]</scope>
    <source>
        <strain evidence="1 2">XS13</strain>
    </source>
</reference>
<protein>
    <submittedName>
        <fullName evidence="1">Uncharacterized protein</fullName>
    </submittedName>
</protein>
<evidence type="ECO:0000313" key="1">
    <source>
        <dbReference type="EMBL" id="MEO9249132.1"/>
    </source>
</evidence>
<accession>A0ABV0INL9</accession>
<dbReference type="RefSeq" id="WP_347921836.1">
    <property type="nucleotide sequence ID" value="NZ_JBDXMX010000009.1"/>
</dbReference>
<keyword evidence="2" id="KW-1185">Reference proteome</keyword>
<organism evidence="1 2">
    <name type="scientific">Citricoccus nitrophenolicus</name>
    <dbReference type="NCBI Taxonomy" id="863575"/>
    <lineage>
        <taxon>Bacteria</taxon>
        <taxon>Bacillati</taxon>
        <taxon>Actinomycetota</taxon>
        <taxon>Actinomycetes</taxon>
        <taxon>Micrococcales</taxon>
        <taxon>Micrococcaceae</taxon>
        <taxon>Citricoccus</taxon>
    </lineage>
</organism>
<sequence>MRETTAMLEAAGYEKDAEALRPQLTRFTHAYPHSQTPDTNDVVNGDEVAAALRTVFVFLKHLDEAHLNGLGAVVGIDPDDLGSPSVEEA</sequence>
<gene>
    <name evidence="1" type="ORF">ABDK96_15720</name>
</gene>
<proteinExistence type="predicted"/>